<name>A0A1I7SE13_BURXY</name>
<evidence type="ECO:0000313" key="5">
    <source>
        <dbReference type="Proteomes" id="UP000659654"/>
    </source>
</evidence>
<dbReference type="EMBL" id="CAJFDI010000004">
    <property type="protein sequence ID" value="CAD5224417.1"/>
    <property type="molecule type" value="Genomic_DNA"/>
</dbReference>
<feature type="compositionally biased region" description="Polar residues" evidence="1">
    <location>
        <begin position="43"/>
        <end position="56"/>
    </location>
</feature>
<dbReference type="Proteomes" id="UP000659654">
    <property type="component" value="Unassembled WGS sequence"/>
</dbReference>
<dbReference type="WBParaSite" id="BXY_1127100.1">
    <property type="protein sequence ID" value="BXY_1127100.1"/>
    <property type="gene ID" value="BXY_1127100"/>
</dbReference>
<dbReference type="Proteomes" id="UP000095284">
    <property type="component" value="Unplaced"/>
</dbReference>
<reference evidence="3" key="2">
    <citation type="submission" date="2020-08" db="EMBL/GenBank/DDBJ databases">
        <authorList>
            <person name="Kikuchi T."/>
        </authorList>
    </citation>
    <scope>NUCLEOTIDE SEQUENCE</scope>
    <source>
        <strain evidence="2">Ka4C1</strain>
    </source>
</reference>
<evidence type="ECO:0000313" key="3">
    <source>
        <dbReference type="EMBL" id="CAG9113179.1"/>
    </source>
</evidence>
<organism evidence="4 6">
    <name type="scientific">Bursaphelenchus xylophilus</name>
    <name type="common">Pinewood nematode worm</name>
    <name type="synonym">Aphelenchoides xylophilus</name>
    <dbReference type="NCBI Taxonomy" id="6326"/>
    <lineage>
        <taxon>Eukaryota</taxon>
        <taxon>Metazoa</taxon>
        <taxon>Ecdysozoa</taxon>
        <taxon>Nematoda</taxon>
        <taxon>Chromadorea</taxon>
        <taxon>Rhabditida</taxon>
        <taxon>Tylenchina</taxon>
        <taxon>Tylenchomorpha</taxon>
        <taxon>Aphelenchoidea</taxon>
        <taxon>Aphelenchoididae</taxon>
        <taxon>Bursaphelenchus</taxon>
    </lineage>
</organism>
<accession>A0A1I7SE13</accession>
<gene>
    <name evidence="2" type="ORF">BXYJ_LOCUS8033</name>
</gene>
<dbReference type="EMBL" id="CAJFCV020000004">
    <property type="protein sequence ID" value="CAG9113179.1"/>
    <property type="molecule type" value="Genomic_DNA"/>
</dbReference>
<protein>
    <submittedName>
        <fullName evidence="2">(pine wood nematode) hypothetical protein</fullName>
    </submittedName>
</protein>
<evidence type="ECO:0000313" key="6">
    <source>
        <dbReference type="WBParaSite" id="BXY_1127100.1"/>
    </source>
</evidence>
<keyword evidence="5" id="KW-1185">Reference proteome</keyword>
<evidence type="ECO:0000313" key="2">
    <source>
        <dbReference type="EMBL" id="CAD5224417.1"/>
    </source>
</evidence>
<proteinExistence type="predicted"/>
<sequence>MILVISDSAPQPKPSKSADSKEEVVHTKETDKKLSLLNKGETKLSSNQAPGYNYGQGNQYPIDTSFNGAMRAMGLPPLADGP</sequence>
<dbReference type="AlphaFoldDB" id="A0A1I7SE13"/>
<dbReference type="Proteomes" id="UP000582659">
    <property type="component" value="Unassembled WGS sequence"/>
</dbReference>
<feature type="compositionally biased region" description="Basic and acidic residues" evidence="1">
    <location>
        <begin position="16"/>
        <end position="34"/>
    </location>
</feature>
<reference evidence="6" key="1">
    <citation type="submission" date="2016-11" db="UniProtKB">
        <authorList>
            <consortium name="WormBaseParasite"/>
        </authorList>
    </citation>
    <scope>IDENTIFICATION</scope>
</reference>
<evidence type="ECO:0000256" key="1">
    <source>
        <dbReference type="SAM" id="MobiDB-lite"/>
    </source>
</evidence>
<dbReference type="OrthoDB" id="10482065at2759"/>
<evidence type="ECO:0000313" key="4">
    <source>
        <dbReference type="Proteomes" id="UP000095284"/>
    </source>
</evidence>
<feature type="region of interest" description="Disordered" evidence="1">
    <location>
        <begin position="1"/>
        <end position="56"/>
    </location>
</feature>